<dbReference type="GO" id="GO:0030247">
    <property type="term" value="F:polysaccharide binding"/>
    <property type="evidence" value="ECO:0007669"/>
    <property type="project" value="UniProtKB-UniRule"/>
</dbReference>
<feature type="compositionally biased region" description="Low complexity" evidence="1">
    <location>
        <begin position="148"/>
        <end position="174"/>
    </location>
</feature>
<dbReference type="Proteomes" id="UP000256661">
    <property type="component" value="Unassembled WGS sequence"/>
</dbReference>
<feature type="compositionally biased region" description="Basic and acidic residues" evidence="1">
    <location>
        <begin position="16"/>
        <end position="31"/>
    </location>
</feature>
<reference evidence="4 5" key="1">
    <citation type="submission" date="2018-08" db="EMBL/GenBank/DDBJ databases">
        <title>Sequencing the genomes of 1000 actinobacteria strains.</title>
        <authorList>
            <person name="Klenk H.-P."/>
        </authorList>
    </citation>
    <scope>NUCLEOTIDE SEQUENCE [LARGE SCALE GENOMIC DNA]</scope>
    <source>
        <strain evidence="4 5">DSM 43927</strain>
    </source>
</reference>
<feature type="domain" description="CBM2" evidence="3">
    <location>
        <begin position="321"/>
        <end position="434"/>
    </location>
</feature>
<feature type="compositionally biased region" description="Low complexity" evidence="1">
    <location>
        <begin position="305"/>
        <end position="318"/>
    </location>
</feature>
<feature type="compositionally biased region" description="Low complexity" evidence="1">
    <location>
        <begin position="278"/>
        <end position="293"/>
    </location>
</feature>
<dbReference type="AlphaFoldDB" id="A0A3D9SWU4"/>
<dbReference type="GO" id="GO:0005975">
    <property type="term" value="P:carbohydrate metabolic process"/>
    <property type="evidence" value="ECO:0007669"/>
    <property type="project" value="InterPro"/>
</dbReference>
<sequence>MEGDDLSADEPGYVPPDHKTTAEFRIPERSHSGAPSGGAEDTMVDGALPDDRDPMEATAVDPVSEAPATVTDLPMDDVPSDLPTDDPEDVAVAPSAAVENEQGPGEWTEQFGQEEAGLPEATAPHPGLAKAAPAGPMAAAAAPPPDVPQANAQPAIPGPSPAVASVPPAGAGPEIAPPPAPDGATPPAGVIVGAPGGPFPPVASPVPGFQAGPVPPAGGSPNGSRLPLVVGAVVVLVLVVIGGAVAFALLSGDGDPEATTARPSASTGAGQVPPAVLTPGASGAPTPGATDPGPGSPPGAPVPVPSQGAPYPGQGTPGATPPPRAPIGPVVNGDGLKYQLVQRDPGYYEGLLIITNRGDRPMKEWTLTFEVPADRVKNVWGGELVRGGDTVEIRSLMGARPIPPGATFEVRFGAEGAPDTPGRCRFNDRSCGFE</sequence>
<evidence type="ECO:0000313" key="5">
    <source>
        <dbReference type="Proteomes" id="UP000256661"/>
    </source>
</evidence>
<feature type="region of interest" description="Disordered" evidence="1">
    <location>
        <begin position="1"/>
        <end position="196"/>
    </location>
</feature>
<proteinExistence type="predicted"/>
<organism evidence="4 5">
    <name type="scientific">Thermomonospora umbrina</name>
    <dbReference type="NCBI Taxonomy" id="111806"/>
    <lineage>
        <taxon>Bacteria</taxon>
        <taxon>Bacillati</taxon>
        <taxon>Actinomycetota</taxon>
        <taxon>Actinomycetes</taxon>
        <taxon>Streptosporangiales</taxon>
        <taxon>Thermomonosporaceae</taxon>
        <taxon>Thermomonospora</taxon>
    </lineage>
</organism>
<keyword evidence="2" id="KW-1133">Transmembrane helix</keyword>
<dbReference type="EMBL" id="QTTT01000001">
    <property type="protein sequence ID" value="REE98980.1"/>
    <property type="molecule type" value="Genomic_DNA"/>
</dbReference>
<evidence type="ECO:0000259" key="3">
    <source>
        <dbReference type="PROSITE" id="PS51173"/>
    </source>
</evidence>
<evidence type="ECO:0000313" key="4">
    <source>
        <dbReference type="EMBL" id="REE98980.1"/>
    </source>
</evidence>
<dbReference type="PROSITE" id="PS51173">
    <property type="entry name" value="CBM2"/>
    <property type="match status" value="1"/>
</dbReference>
<name>A0A3D9SWU4_9ACTN</name>
<dbReference type="Pfam" id="PF00553">
    <property type="entry name" value="CBM_2"/>
    <property type="match status" value="1"/>
</dbReference>
<gene>
    <name evidence="4" type="ORF">DFJ69_4478</name>
</gene>
<evidence type="ECO:0000256" key="2">
    <source>
        <dbReference type="SAM" id="Phobius"/>
    </source>
</evidence>
<dbReference type="InterPro" id="IPR012291">
    <property type="entry name" value="CBM2_carb-bd_dom_sf"/>
</dbReference>
<feature type="region of interest" description="Disordered" evidence="1">
    <location>
        <begin position="252"/>
        <end position="331"/>
    </location>
</feature>
<feature type="compositionally biased region" description="Low complexity" evidence="1">
    <location>
        <begin position="123"/>
        <end position="141"/>
    </location>
</feature>
<protein>
    <submittedName>
        <fullName evidence="4">Cellulose binding domain-containing protein</fullName>
    </submittedName>
</protein>
<dbReference type="InterPro" id="IPR008965">
    <property type="entry name" value="CBM2/CBM3_carb-bd_dom_sf"/>
</dbReference>
<feature type="compositionally biased region" description="Acidic residues" evidence="1">
    <location>
        <begin position="74"/>
        <end position="89"/>
    </location>
</feature>
<accession>A0A3D9SWU4</accession>
<dbReference type="SUPFAM" id="SSF49384">
    <property type="entry name" value="Carbohydrate-binding domain"/>
    <property type="match status" value="1"/>
</dbReference>
<dbReference type="SMART" id="SM00637">
    <property type="entry name" value="CBD_II"/>
    <property type="match status" value="1"/>
</dbReference>
<keyword evidence="2" id="KW-0812">Transmembrane</keyword>
<dbReference type="InterPro" id="IPR001919">
    <property type="entry name" value="CBD2"/>
</dbReference>
<feature type="transmembrane region" description="Helical" evidence="2">
    <location>
        <begin position="228"/>
        <end position="250"/>
    </location>
</feature>
<feature type="compositionally biased region" description="Low complexity" evidence="1">
    <location>
        <begin position="182"/>
        <end position="193"/>
    </location>
</feature>
<dbReference type="GO" id="GO:0004553">
    <property type="term" value="F:hydrolase activity, hydrolyzing O-glycosyl compounds"/>
    <property type="evidence" value="ECO:0007669"/>
    <property type="project" value="InterPro"/>
</dbReference>
<evidence type="ECO:0000256" key="1">
    <source>
        <dbReference type="SAM" id="MobiDB-lite"/>
    </source>
</evidence>
<feature type="compositionally biased region" description="Pro residues" evidence="1">
    <location>
        <begin position="294"/>
        <end position="304"/>
    </location>
</feature>
<comment type="caution">
    <text evidence="4">The sequence shown here is derived from an EMBL/GenBank/DDBJ whole genome shotgun (WGS) entry which is preliminary data.</text>
</comment>
<keyword evidence="2" id="KW-0472">Membrane</keyword>
<keyword evidence="5" id="KW-1185">Reference proteome</keyword>
<dbReference type="Gene3D" id="2.60.40.290">
    <property type="match status" value="1"/>
</dbReference>